<keyword evidence="3" id="KW-1185">Reference proteome</keyword>
<protein>
    <submittedName>
        <fullName evidence="2">Uncharacterized protein</fullName>
    </submittedName>
</protein>
<evidence type="ECO:0000313" key="3">
    <source>
        <dbReference type="Proteomes" id="UP001165090"/>
    </source>
</evidence>
<reference evidence="2 3" key="1">
    <citation type="journal article" date="2023" name="IScience">
        <title>Expanded male sex-determining region conserved during the evolution of homothallism in the green alga Volvox.</title>
        <authorList>
            <person name="Yamamoto K."/>
            <person name="Matsuzaki R."/>
            <person name="Mahakham W."/>
            <person name="Heman W."/>
            <person name="Sekimoto H."/>
            <person name="Kawachi M."/>
            <person name="Minakuchi Y."/>
            <person name="Toyoda A."/>
            <person name="Nozaki H."/>
        </authorList>
    </citation>
    <scope>NUCLEOTIDE SEQUENCE [LARGE SCALE GENOMIC DNA]</scope>
    <source>
        <strain evidence="2 3">NIES-4468</strain>
    </source>
</reference>
<proteinExistence type="predicted"/>
<accession>A0ABQ5SK04</accession>
<evidence type="ECO:0000256" key="1">
    <source>
        <dbReference type="SAM" id="MobiDB-lite"/>
    </source>
</evidence>
<name>A0ABQ5SK04_9CHLO</name>
<feature type="region of interest" description="Disordered" evidence="1">
    <location>
        <begin position="1"/>
        <end position="121"/>
    </location>
</feature>
<evidence type="ECO:0000313" key="2">
    <source>
        <dbReference type="EMBL" id="GLI69956.1"/>
    </source>
</evidence>
<feature type="compositionally biased region" description="Low complexity" evidence="1">
    <location>
        <begin position="60"/>
        <end position="81"/>
    </location>
</feature>
<organism evidence="2 3">
    <name type="scientific">Volvox africanus</name>
    <dbReference type="NCBI Taxonomy" id="51714"/>
    <lineage>
        <taxon>Eukaryota</taxon>
        <taxon>Viridiplantae</taxon>
        <taxon>Chlorophyta</taxon>
        <taxon>core chlorophytes</taxon>
        <taxon>Chlorophyceae</taxon>
        <taxon>CS clade</taxon>
        <taxon>Chlamydomonadales</taxon>
        <taxon>Volvocaceae</taxon>
        <taxon>Volvox</taxon>
    </lineage>
</organism>
<feature type="compositionally biased region" description="Polar residues" evidence="1">
    <location>
        <begin position="108"/>
        <end position="121"/>
    </location>
</feature>
<gene>
    <name evidence="2" type="ORF">VaNZ11_014698</name>
</gene>
<dbReference type="Proteomes" id="UP001165090">
    <property type="component" value="Unassembled WGS sequence"/>
</dbReference>
<dbReference type="EMBL" id="BSDZ01000089">
    <property type="protein sequence ID" value="GLI69956.1"/>
    <property type="molecule type" value="Genomic_DNA"/>
</dbReference>
<sequence length="121" mass="11920">MAPVAVPPAVTLFSLPRMSSQPAASRTSSSWASMAVLNSGTNRDANAGPTAVRALSVPRSTPGGAAPPAADGGSSSDADTTVGAVATPPTCARAISPPWPVAPAFVADSTTRSSSWKKASS</sequence>
<feature type="compositionally biased region" description="Low complexity" evidence="1">
    <location>
        <begin position="19"/>
        <end position="30"/>
    </location>
</feature>
<comment type="caution">
    <text evidence="2">The sequence shown here is derived from an EMBL/GenBank/DDBJ whole genome shotgun (WGS) entry which is preliminary data.</text>
</comment>